<dbReference type="PRINTS" id="PR00320">
    <property type="entry name" value="GPROTEINBRPT"/>
</dbReference>
<dbReference type="InterPro" id="IPR050349">
    <property type="entry name" value="WD_LIS1/nudF_dynein_reg"/>
</dbReference>
<dbReference type="InterPro" id="IPR011047">
    <property type="entry name" value="Quinoprotein_ADH-like_sf"/>
</dbReference>
<dbReference type="Pfam" id="PF00400">
    <property type="entry name" value="WD40"/>
    <property type="match status" value="13"/>
</dbReference>
<feature type="repeat" description="WD" evidence="3">
    <location>
        <begin position="215"/>
        <end position="256"/>
    </location>
</feature>
<feature type="repeat" description="WD" evidence="3">
    <location>
        <begin position="299"/>
        <end position="339"/>
    </location>
</feature>
<dbReference type="AlphaFoldDB" id="A0A495XJ03"/>
<dbReference type="PROSITE" id="PS50082">
    <property type="entry name" value="WD_REPEATS_2"/>
    <property type="match status" value="14"/>
</dbReference>
<dbReference type="PROSITE" id="PS50294">
    <property type="entry name" value="WD_REPEATS_REGION"/>
    <property type="match status" value="12"/>
</dbReference>
<evidence type="ECO:0000256" key="1">
    <source>
        <dbReference type="ARBA" id="ARBA00022574"/>
    </source>
</evidence>
<dbReference type="SMART" id="SM00320">
    <property type="entry name" value="WD40"/>
    <property type="match status" value="17"/>
</dbReference>
<feature type="repeat" description="WD" evidence="3">
    <location>
        <begin position="266"/>
        <end position="298"/>
    </location>
</feature>
<dbReference type="InterPro" id="IPR015943">
    <property type="entry name" value="WD40/YVTN_repeat-like_dom_sf"/>
</dbReference>
<dbReference type="CDD" id="cd00200">
    <property type="entry name" value="WD40"/>
    <property type="match status" value="2"/>
</dbReference>
<gene>
    <name evidence="4" type="ORF">DFJ66_7705</name>
</gene>
<feature type="repeat" description="WD" evidence="3">
    <location>
        <begin position="517"/>
        <end position="558"/>
    </location>
</feature>
<dbReference type="PANTHER" id="PTHR44129">
    <property type="entry name" value="WD REPEAT-CONTAINING PROTEIN POP1"/>
    <property type="match status" value="1"/>
</dbReference>
<feature type="repeat" description="WD" evidence="3">
    <location>
        <begin position="943"/>
        <end position="984"/>
    </location>
</feature>
<feature type="repeat" description="WD" evidence="3">
    <location>
        <begin position="380"/>
        <end position="413"/>
    </location>
</feature>
<feature type="repeat" description="WD" evidence="3">
    <location>
        <begin position="772"/>
        <end position="813"/>
    </location>
</feature>
<feature type="repeat" description="WD" evidence="3">
    <location>
        <begin position="611"/>
        <end position="645"/>
    </location>
</feature>
<evidence type="ECO:0000313" key="5">
    <source>
        <dbReference type="Proteomes" id="UP000272729"/>
    </source>
</evidence>
<dbReference type="SUPFAM" id="SSF50978">
    <property type="entry name" value="WD40 repeat-like"/>
    <property type="match status" value="3"/>
</dbReference>
<protein>
    <submittedName>
        <fullName evidence="4">WD40 repeat protein</fullName>
    </submittedName>
</protein>
<keyword evidence="2" id="KW-0677">Repeat</keyword>
<organism evidence="4 5">
    <name type="scientific">Saccharothrix variisporea</name>
    <dbReference type="NCBI Taxonomy" id="543527"/>
    <lineage>
        <taxon>Bacteria</taxon>
        <taxon>Bacillati</taxon>
        <taxon>Actinomycetota</taxon>
        <taxon>Actinomycetes</taxon>
        <taxon>Pseudonocardiales</taxon>
        <taxon>Pseudonocardiaceae</taxon>
        <taxon>Saccharothrix</taxon>
    </lineage>
</organism>
<feature type="repeat" description="WD" evidence="3">
    <location>
        <begin position="730"/>
        <end position="771"/>
    </location>
</feature>
<dbReference type="InterPro" id="IPR020472">
    <property type="entry name" value="WD40_PAC1"/>
</dbReference>
<keyword evidence="5" id="KW-1185">Reference proteome</keyword>
<dbReference type="Gene3D" id="2.130.10.10">
    <property type="entry name" value="YVTN repeat-like/Quinoprotein amine dehydrogenase"/>
    <property type="match status" value="6"/>
</dbReference>
<comment type="caution">
    <text evidence="4">The sequence shown here is derived from an EMBL/GenBank/DDBJ whole genome shotgun (WGS) entry which is preliminary data.</text>
</comment>
<accession>A0A495XJ03</accession>
<feature type="repeat" description="WD" evidence="3">
    <location>
        <begin position="131"/>
        <end position="172"/>
    </location>
</feature>
<feature type="repeat" description="WD" evidence="3">
    <location>
        <begin position="856"/>
        <end position="892"/>
    </location>
</feature>
<feature type="repeat" description="WD" evidence="3">
    <location>
        <begin position="814"/>
        <end position="855"/>
    </location>
</feature>
<feature type="repeat" description="WD" evidence="3">
    <location>
        <begin position="688"/>
        <end position="729"/>
    </location>
</feature>
<evidence type="ECO:0000256" key="2">
    <source>
        <dbReference type="ARBA" id="ARBA00022737"/>
    </source>
</evidence>
<dbReference type="EMBL" id="RBXR01000001">
    <property type="protein sequence ID" value="RKT74360.1"/>
    <property type="molecule type" value="Genomic_DNA"/>
</dbReference>
<proteinExistence type="predicted"/>
<dbReference type="PROSITE" id="PS00678">
    <property type="entry name" value="WD_REPEATS_1"/>
    <property type="match status" value="10"/>
</dbReference>
<dbReference type="InterPro" id="IPR036322">
    <property type="entry name" value="WD40_repeat_dom_sf"/>
</dbReference>
<dbReference type="SUPFAM" id="SSF50998">
    <property type="entry name" value="Quinoprotein alcohol dehydrogenase-like"/>
    <property type="match status" value="1"/>
</dbReference>
<dbReference type="InterPro" id="IPR019775">
    <property type="entry name" value="WD40_repeat_CS"/>
</dbReference>
<reference evidence="4 5" key="1">
    <citation type="submission" date="2018-10" db="EMBL/GenBank/DDBJ databases">
        <title>Sequencing the genomes of 1000 actinobacteria strains.</title>
        <authorList>
            <person name="Klenk H.-P."/>
        </authorList>
    </citation>
    <scope>NUCLEOTIDE SEQUENCE [LARGE SCALE GENOMIC DNA]</scope>
    <source>
        <strain evidence="4 5">DSM 43911</strain>
    </source>
</reference>
<dbReference type="InterPro" id="IPR001680">
    <property type="entry name" value="WD40_rpt"/>
</dbReference>
<feature type="repeat" description="WD" evidence="3">
    <location>
        <begin position="646"/>
        <end position="677"/>
    </location>
</feature>
<name>A0A495XJ03_9PSEU</name>
<evidence type="ECO:0000313" key="4">
    <source>
        <dbReference type="EMBL" id="RKT74360.1"/>
    </source>
</evidence>
<evidence type="ECO:0000256" key="3">
    <source>
        <dbReference type="PROSITE-ProRule" id="PRU00221"/>
    </source>
</evidence>
<keyword evidence="1 3" id="KW-0853">WD repeat</keyword>
<dbReference type="Proteomes" id="UP000272729">
    <property type="component" value="Unassembled WGS sequence"/>
</dbReference>
<sequence length="1033" mass="108644">MGITAIGGHNRRWSADLALIGAAINASAHIVAGEPGQLAAQLLLRLEAAEGPPAGLGALLQAAARDRGRPWLKPLRASLRPSPSLSRTLPAGNGGGECVALAPDGSKVVAPLARDTLGVWNPRTGERLLRLTGHTDLVRAAAVTADGTRAVSVAEDHTLRMWNLRTGSLERTWEPPFLSALTVAVTPEGHHAVVAREHHPIALVDVFGSRRVATLAGHARLIRAIVVTPDGRHAVSVGWDATARLWDLSTGHQVRELHLADLVGESTALSPDGRTAALGLHDGSIALWDLGSGAVTTTRPGHTSLIRCLAFTADGRLLSGGRDRLLLVWDVGTGEVTMHLAAHDEEVGAIAVVPGGGFVVTADREVKMWSLDTGELRATLGRHDNSVTSVAVTADGRLAVSTDGGGAVGFWDLVGGRTAPGPDIPPARAVAVVDNRLVAVDDEQIRVHDLDTGEVLARSDDPAITGGVVAVVPTASPAASRGPGGSPAVASLPILVTCEDHPVELRNLDTGARTSSLPGHTRYVRGLAVSADGRRLVSVSWDRTLRLWELPEGRPAMTLHLPDMSGQDVALSADGLLALVPDIYGGAYVWDLERGAVRSRLHVDADLTDRVNAVALSPEGDVAVTGSQDGTVRVWDVPSGECRNVSTGHSNGVGALALSRNTSLAVSAGIDRTVRVWALDRPGGTSPPVGHTRFVRGLAGVPDKGLLVSASDDNEMHVWDTRTGHRLRTLTGHDNGVWAVLASPMGDKLLSGSADHTLRLWELPGGRLLHVLEGHGEKVCALAMSADGTLAVSGAYEETVIVWDLRTGRPRHLLHGHRSLVSDVAITPDGRLVVSAGMDRTVRVWDARSGEALAVWEAHPDVVETVAISPDGGTLLSGGIGDDRVRFWDLRTLEPGPSAFGPFSSVDRVVVGRDGTALCVVDDTWQRSLSVLDLRRARWRRHLTGHADVVGDIALGGDDRLAASVSLDHTVRLWDLHDGVELARLTVDTGLVAVAMAPDGSWLAAGGESGAVHLLQPVGPGVHGVRRRLEERG</sequence>